<organism evidence="3 4">
    <name type="scientific">Piloderma croceum (strain F 1598)</name>
    <dbReference type="NCBI Taxonomy" id="765440"/>
    <lineage>
        <taxon>Eukaryota</taxon>
        <taxon>Fungi</taxon>
        <taxon>Dikarya</taxon>
        <taxon>Basidiomycota</taxon>
        <taxon>Agaricomycotina</taxon>
        <taxon>Agaricomycetes</taxon>
        <taxon>Agaricomycetidae</taxon>
        <taxon>Atheliales</taxon>
        <taxon>Atheliaceae</taxon>
        <taxon>Piloderma</taxon>
    </lineage>
</organism>
<dbReference type="HOGENOM" id="CLU_248031_0_0_1"/>
<dbReference type="Gene3D" id="2.40.50.40">
    <property type="match status" value="1"/>
</dbReference>
<evidence type="ECO:0000259" key="2">
    <source>
        <dbReference type="PROSITE" id="PS50013"/>
    </source>
</evidence>
<dbReference type="InterPro" id="IPR000953">
    <property type="entry name" value="Chromo/chromo_shadow_dom"/>
</dbReference>
<dbReference type="PROSITE" id="PS50013">
    <property type="entry name" value="CHROMO_2"/>
    <property type="match status" value="1"/>
</dbReference>
<feature type="region of interest" description="Disordered" evidence="1">
    <location>
        <begin position="638"/>
        <end position="708"/>
    </location>
</feature>
<feature type="region of interest" description="Disordered" evidence="1">
    <location>
        <begin position="1"/>
        <end position="24"/>
    </location>
</feature>
<feature type="domain" description="Chromo" evidence="2">
    <location>
        <begin position="895"/>
        <end position="943"/>
    </location>
</feature>
<reference evidence="3 4" key="1">
    <citation type="submission" date="2014-04" db="EMBL/GenBank/DDBJ databases">
        <authorList>
            <consortium name="DOE Joint Genome Institute"/>
            <person name="Kuo A."/>
            <person name="Tarkka M."/>
            <person name="Buscot F."/>
            <person name="Kohler A."/>
            <person name="Nagy L.G."/>
            <person name="Floudas D."/>
            <person name="Copeland A."/>
            <person name="Barry K.W."/>
            <person name="Cichocki N."/>
            <person name="Veneault-Fourrey C."/>
            <person name="LaButti K."/>
            <person name="Lindquist E.A."/>
            <person name="Lipzen A."/>
            <person name="Lundell T."/>
            <person name="Morin E."/>
            <person name="Murat C."/>
            <person name="Sun H."/>
            <person name="Tunlid A."/>
            <person name="Henrissat B."/>
            <person name="Grigoriev I.V."/>
            <person name="Hibbett D.S."/>
            <person name="Martin F."/>
            <person name="Nordberg H.P."/>
            <person name="Cantor M.N."/>
            <person name="Hua S.X."/>
        </authorList>
    </citation>
    <scope>NUCLEOTIDE SEQUENCE [LARGE SCALE GENOMIC DNA]</scope>
    <source>
        <strain evidence="3 4">F 1598</strain>
    </source>
</reference>
<evidence type="ECO:0000256" key="1">
    <source>
        <dbReference type="SAM" id="MobiDB-lite"/>
    </source>
</evidence>
<sequence>MENTLISESGNGARHYGTPEEQGNVLERQGNIPEEQEEMLPPELSLQEVSDIVDQGSKDDSETHGTLYGMPLFGVKPIRPPLPTFLWESDCLSSSGTPVKQFLEPAPAATAPEGYTYPQAEIYRLSDEDHRYARKYYYHYRMLRTAIPPIEPFHNGQSLCWEPIAGQFSLEIGVPLVQVVNDDPHNLQTRACLHTPKSLASFPGGSRVLPLSKELRDLMYGRPACGDLPAIRPFYRLDGLVKNDRSDGAIPDNSPDGSYNLAATIGKGKGRGELQPAAQTTTPEAVLQINRILGIVYELRQIVLKASLNNFEWSMLEFHSLDNNTFGFGGLGPSGTGCQANVSSNGRPLRELIGQYQGSLHTDEGDDPCDFTVMILILRCPPGSDPGPFILARYGVYVREIDAWIIFLVFHGNDLHTGFEPITNKLTEEQLDHLDQAYNMAGEPNRINIISYPSWAAASRVGKVALNFSEHGHHLFMNKHARANRLGREFFFAFYNSLQYGGLTLRMEIDDLLRRITYVDEDKQDIPLDPLPGQIDVVHNATTVELQRGYWACEINVLPTFPNDLSESPEHIIQQVLGHKKVDGKIMWTIQIVGDDAPHEMLQAPWFQHPVNRAILADFVKRDPKFLSTFPEIDFSQSADDCQGLSGHSPTNMDFPYQPPLPPDSADNLDLSVIDTANDPTAEPPGSGEPPSTQPCHLSHDTEPSRSLESALAITELPHSCQLNATGLASPGMDSTESTSMQSSHRLPLQANVDASNGLFIGPPGITEPAGTALGQRLLRPGIVTAGHDPLSSGGALDSNIGFNISDPIILDTAQSLLADGGRLVCNDVHEFLDDAVNAAGMQESDLNDFFDDAADIPMRDHNQPLSATLRKRGIDDIYDSDSGPETESESDEMYEYEQIIDYRMTQNGAQWLVKWVGYDSPDDDDMWLFQEDFNDTELLDEYNMAHGIPSTSPTVLLPAKNADNPSIFERMLDPLRLIAELNLLRLEERTNASNSKFRKVTSSRDLVQRVIEQDRLNTQYERYMSFAPVDDSGHLVWTGINAQMTVKCLAGALTLLPALHIETCKMQIMTRAFQWEMCRSLLTVYDWLSSSGPELARSLFATHSRNGMSGVAKSYPGFEQLVEHIYSYLRHLRDALSVEKPSKRTKGPSNNTDGSPLWQQLQTVPSDLFGLRRSAAKTSSAKLLYFSTIGKSNEALYSKAQKCFLHIWEATQIYPQLIAIDKHFNGPRKKSEKHKDVIGRCFSRGFALDQLQQHCSEGIFASEAIWLLLASPTLAFTSHSSQDAKFFAAFRKDPDVVIQPISSWLTGHLQSHPQIATVSRKLGEFIHVHLLELELGHLIPIQHYRSPENVPIRERASNPTKAPKKKIIYTPVTVEKLIPGLNPPTVALLALIIREGLNKQRNLPAGVESLRWVLEGKHPTRGHQQYDSDQTDPVRYCNCQMTLLREKIPLKECTQPHGLPNVLVYFGTGQGGPTAAFMGCTNMVSPTLDHCAKKFEDIYAQLTNLIAQSFAAEADSTMAPAGYMQIDNPRVWGQASNHLSLTPTVDDGKGLGGKMTILQKFTPYFSPAVSNKWIEFLGDLAGKDPDTYTGSLNSWLEGLLFLKSLGVSPFNSGLTPMQCANALVFLKILLPPTPSQMAHWVAEHPDLGAASGLAALGFDVSSDSALVLGFGAIFVEHVLCKVTRWIGRLGEDLTSKFIHQAHLEDSKCLPIPLQIALEHVETTLKSLPSFMQV</sequence>
<feature type="compositionally biased region" description="Polar residues" evidence="1">
    <location>
        <begin position="638"/>
        <end position="652"/>
    </location>
</feature>
<dbReference type="Proteomes" id="UP000054166">
    <property type="component" value="Unassembled WGS sequence"/>
</dbReference>
<protein>
    <recommendedName>
        <fullName evidence="2">Chromo domain-containing protein</fullName>
    </recommendedName>
</protein>
<dbReference type="OrthoDB" id="3032681at2759"/>
<reference evidence="4" key="2">
    <citation type="submission" date="2015-01" db="EMBL/GenBank/DDBJ databases">
        <title>Evolutionary Origins and Diversification of the Mycorrhizal Mutualists.</title>
        <authorList>
            <consortium name="DOE Joint Genome Institute"/>
            <consortium name="Mycorrhizal Genomics Consortium"/>
            <person name="Kohler A."/>
            <person name="Kuo A."/>
            <person name="Nagy L.G."/>
            <person name="Floudas D."/>
            <person name="Copeland A."/>
            <person name="Barry K.W."/>
            <person name="Cichocki N."/>
            <person name="Veneault-Fourrey C."/>
            <person name="LaButti K."/>
            <person name="Lindquist E.A."/>
            <person name="Lipzen A."/>
            <person name="Lundell T."/>
            <person name="Morin E."/>
            <person name="Murat C."/>
            <person name="Riley R."/>
            <person name="Ohm R."/>
            <person name="Sun H."/>
            <person name="Tunlid A."/>
            <person name="Henrissat B."/>
            <person name="Grigoriev I.V."/>
            <person name="Hibbett D.S."/>
            <person name="Martin F."/>
        </authorList>
    </citation>
    <scope>NUCLEOTIDE SEQUENCE [LARGE SCALE GENOMIC DNA]</scope>
    <source>
        <strain evidence="4">F 1598</strain>
    </source>
</reference>
<proteinExistence type="predicted"/>
<keyword evidence="4" id="KW-1185">Reference proteome</keyword>
<dbReference type="InParanoid" id="A0A0C3ARG1"/>
<gene>
    <name evidence="3" type="ORF">PILCRDRAFT_12761</name>
</gene>
<dbReference type="EMBL" id="KN833034">
    <property type="protein sequence ID" value="KIM76533.1"/>
    <property type="molecule type" value="Genomic_DNA"/>
</dbReference>
<name>A0A0C3ARG1_PILCF</name>
<accession>A0A0C3ARG1</accession>
<evidence type="ECO:0000313" key="4">
    <source>
        <dbReference type="Proteomes" id="UP000054166"/>
    </source>
</evidence>
<dbReference type="CDD" id="cd18978">
    <property type="entry name" value="CD_DDE_transposase_like"/>
    <property type="match status" value="1"/>
</dbReference>
<feature type="compositionally biased region" description="Polar residues" evidence="1">
    <location>
        <begin position="1"/>
        <end position="10"/>
    </location>
</feature>
<dbReference type="GO" id="GO:0006338">
    <property type="term" value="P:chromatin remodeling"/>
    <property type="evidence" value="ECO:0007669"/>
    <property type="project" value="UniProtKB-ARBA"/>
</dbReference>
<dbReference type="InterPro" id="IPR016197">
    <property type="entry name" value="Chromo-like_dom_sf"/>
</dbReference>
<dbReference type="SUPFAM" id="SSF54160">
    <property type="entry name" value="Chromo domain-like"/>
    <property type="match status" value="1"/>
</dbReference>
<evidence type="ECO:0000313" key="3">
    <source>
        <dbReference type="EMBL" id="KIM76533.1"/>
    </source>
</evidence>